<dbReference type="AlphaFoldDB" id="A0A5M9JYG8"/>
<name>A0A5M9JYG8_MONFR</name>
<evidence type="ECO:0000313" key="2">
    <source>
        <dbReference type="Proteomes" id="UP000322873"/>
    </source>
</evidence>
<evidence type="ECO:0000313" key="1">
    <source>
        <dbReference type="EMBL" id="KAA8574271.1"/>
    </source>
</evidence>
<sequence>MPYRAIPQLKINNFPLRSLLRPPVPKIALWPSSLNSLFCPPSPLLVYHLPTSPTAYRYITIRSARGCLLSHYPPPKRTCPIP</sequence>
<dbReference type="Proteomes" id="UP000322873">
    <property type="component" value="Unassembled WGS sequence"/>
</dbReference>
<keyword evidence="2" id="KW-1185">Reference proteome</keyword>
<reference evidence="1 2" key="1">
    <citation type="submission" date="2019-06" db="EMBL/GenBank/DDBJ databases">
        <title>Genome Sequence of the Brown Rot Fungal Pathogen Monilinia fructicola.</title>
        <authorList>
            <person name="De Miccolis Angelini R.M."/>
            <person name="Landi L."/>
            <person name="Abate D."/>
            <person name="Pollastro S."/>
            <person name="Romanazzi G."/>
            <person name="Faretra F."/>
        </authorList>
    </citation>
    <scope>NUCLEOTIDE SEQUENCE [LARGE SCALE GENOMIC DNA]</scope>
    <source>
        <strain evidence="1 2">Mfrc123</strain>
    </source>
</reference>
<gene>
    <name evidence="1" type="ORF">EYC84_005768</name>
</gene>
<proteinExistence type="predicted"/>
<organism evidence="1 2">
    <name type="scientific">Monilinia fructicola</name>
    <name type="common">Brown rot fungus</name>
    <name type="synonym">Ciboria fructicola</name>
    <dbReference type="NCBI Taxonomy" id="38448"/>
    <lineage>
        <taxon>Eukaryota</taxon>
        <taxon>Fungi</taxon>
        <taxon>Dikarya</taxon>
        <taxon>Ascomycota</taxon>
        <taxon>Pezizomycotina</taxon>
        <taxon>Leotiomycetes</taxon>
        <taxon>Helotiales</taxon>
        <taxon>Sclerotiniaceae</taxon>
        <taxon>Monilinia</taxon>
    </lineage>
</organism>
<accession>A0A5M9JYG8</accession>
<protein>
    <submittedName>
        <fullName evidence="1">Uncharacterized protein</fullName>
    </submittedName>
</protein>
<comment type="caution">
    <text evidence="1">The sequence shown here is derived from an EMBL/GenBank/DDBJ whole genome shotgun (WGS) entry which is preliminary data.</text>
</comment>
<dbReference type="EMBL" id="VICG01000003">
    <property type="protein sequence ID" value="KAA8574271.1"/>
    <property type="molecule type" value="Genomic_DNA"/>
</dbReference>